<organism evidence="2">
    <name type="scientific">Tanacetum cinerariifolium</name>
    <name type="common">Dalmatian daisy</name>
    <name type="synonym">Chrysanthemum cinerariifolium</name>
    <dbReference type="NCBI Taxonomy" id="118510"/>
    <lineage>
        <taxon>Eukaryota</taxon>
        <taxon>Viridiplantae</taxon>
        <taxon>Streptophyta</taxon>
        <taxon>Embryophyta</taxon>
        <taxon>Tracheophyta</taxon>
        <taxon>Spermatophyta</taxon>
        <taxon>Magnoliopsida</taxon>
        <taxon>eudicotyledons</taxon>
        <taxon>Gunneridae</taxon>
        <taxon>Pentapetalae</taxon>
        <taxon>asterids</taxon>
        <taxon>campanulids</taxon>
        <taxon>Asterales</taxon>
        <taxon>Asteraceae</taxon>
        <taxon>Asteroideae</taxon>
        <taxon>Anthemideae</taxon>
        <taxon>Anthemidinae</taxon>
        <taxon>Tanacetum</taxon>
    </lineage>
</organism>
<dbReference type="GO" id="GO:0003964">
    <property type="term" value="F:RNA-directed DNA polymerase activity"/>
    <property type="evidence" value="ECO:0007669"/>
    <property type="project" value="UniProtKB-KW"/>
</dbReference>
<feature type="compositionally biased region" description="Basic and acidic residues" evidence="1">
    <location>
        <begin position="90"/>
        <end position="99"/>
    </location>
</feature>
<accession>A0A699X8F9</accession>
<dbReference type="EMBL" id="BKCJ011802511">
    <property type="protein sequence ID" value="GFD54116.1"/>
    <property type="molecule type" value="Genomic_DNA"/>
</dbReference>
<protein>
    <submittedName>
        <fullName evidence="2">RNA-directed DNA polymerase, eukaryota</fullName>
    </submittedName>
</protein>
<dbReference type="AlphaFoldDB" id="A0A699X8F9"/>
<feature type="region of interest" description="Disordered" evidence="1">
    <location>
        <begin position="62"/>
        <end position="99"/>
    </location>
</feature>
<evidence type="ECO:0000256" key="1">
    <source>
        <dbReference type="SAM" id="MobiDB-lite"/>
    </source>
</evidence>
<name>A0A699X8F9_TANCI</name>
<keyword evidence="2" id="KW-0808">Transferase</keyword>
<keyword evidence="2" id="KW-0548">Nucleotidyltransferase</keyword>
<evidence type="ECO:0000313" key="2">
    <source>
        <dbReference type="EMBL" id="GFD54116.1"/>
    </source>
</evidence>
<keyword evidence="2" id="KW-0695">RNA-directed DNA polymerase</keyword>
<gene>
    <name evidence="2" type="ORF">Tci_926085</name>
</gene>
<reference evidence="2" key="1">
    <citation type="journal article" date="2019" name="Sci. Rep.">
        <title>Draft genome of Tanacetum cinerariifolium, the natural source of mosquito coil.</title>
        <authorList>
            <person name="Yamashiro T."/>
            <person name="Shiraishi A."/>
            <person name="Satake H."/>
            <person name="Nakayama K."/>
        </authorList>
    </citation>
    <scope>NUCLEOTIDE SEQUENCE</scope>
</reference>
<proteinExistence type="predicted"/>
<feature type="compositionally biased region" description="Basic and acidic residues" evidence="1">
    <location>
        <begin position="1"/>
        <end position="17"/>
    </location>
</feature>
<feature type="non-terminal residue" evidence="2">
    <location>
        <position position="99"/>
    </location>
</feature>
<sequence>NNEFHQHINEEDLGDKYDSEEEGVPETVFGSNASSYRKVDDDKGIFHSEDPFGIYKILNNKNRASSPSLSHPPGFTPKESDNIAESANDFGEHAKSDNI</sequence>
<feature type="non-terminal residue" evidence="2">
    <location>
        <position position="1"/>
    </location>
</feature>
<comment type="caution">
    <text evidence="2">The sequence shown here is derived from an EMBL/GenBank/DDBJ whole genome shotgun (WGS) entry which is preliminary data.</text>
</comment>
<feature type="region of interest" description="Disordered" evidence="1">
    <location>
        <begin position="1"/>
        <end position="45"/>
    </location>
</feature>